<dbReference type="Proteomes" id="UP000176614">
    <property type="component" value="Unassembled WGS sequence"/>
</dbReference>
<dbReference type="PANTHER" id="PTHR30308:SF2">
    <property type="entry name" value="SSRA-BINDING PROTEIN"/>
    <property type="match status" value="1"/>
</dbReference>
<comment type="function">
    <text evidence="3">Required for rescue of stalled ribosomes mediated by trans-translation. Binds to transfer-messenger RNA (tmRNA), required for stable association of tmRNA with ribosomes. tmRNA and SmpB together mimic tRNA shape, replacing the anticodon stem-loop with SmpB. tmRNA is encoded by the ssrA gene; the 2 termini fold to resemble tRNA(Ala) and it encodes a 'tag peptide', a short internal open reading frame. During trans-translation Ala-aminoacylated tmRNA acts like a tRNA, entering the A-site of stalled ribosomes, displacing the stalled mRNA. The ribosome then switches to translate the ORF on the tmRNA; the nascent peptide is terminated with the 'tag peptide' encoded by the tmRNA and targeted for degradation. The ribosome is freed to recommence translation, which seems to be the essential function of trans-translation.</text>
</comment>
<gene>
    <name evidence="3" type="primary">smpB</name>
    <name evidence="5" type="ORF">A2264_00270</name>
</gene>
<comment type="caution">
    <text evidence="5">The sequence shown here is derived from an EMBL/GenBank/DDBJ whole genome shotgun (WGS) entry which is preliminary data.</text>
</comment>
<dbReference type="NCBIfam" id="TIGR00086">
    <property type="entry name" value="smpB"/>
    <property type="match status" value="1"/>
</dbReference>
<dbReference type="GO" id="GO:0070930">
    <property type="term" value="P:trans-translation-dependent protein tagging"/>
    <property type="evidence" value="ECO:0007669"/>
    <property type="project" value="TreeGrafter"/>
</dbReference>
<evidence type="ECO:0000313" key="6">
    <source>
        <dbReference type="Proteomes" id="UP000176614"/>
    </source>
</evidence>
<protein>
    <recommendedName>
        <fullName evidence="3">SsrA-binding protein</fullName>
    </recommendedName>
    <alternativeName>
        <fullName evidence="3">Small protein B</fullName>
    </alternativeName>
</protein>
<evidence type="ECO:0000313" key="5">
    <source>
        <dbReference type="EMBL" id="OGC63122.1"/>
    </source>
</evidence>
<dbReference type="GO" id="GO:0003723">
    <property type="term" value="F:RNA binding"/>
    <property type="evidence" value="ECO:0007669"/>
    <property type="project" value="UniProtKB-UniRule"/>
</dbReference>
<reference evidence="5 6" key="1">
    <citation type="journal article" date="2016" name="Nat. Commun.">
        <title>Thousands of microbial genomes shed light on interconnected biogeochemical processes in an aquifer system.</title>
        <authorList>
            <person name="Anantharaman K."/>
            <person name="Brown C.T."/>
            <person name="Hug L.A."/>
            <person name="Sharon I."/>
            <person name="Castelle C.J."/>
            <person name="Probst A.J."/>
            <person name="Thomas B.C."/>
            <person name="Singh A."/>
            <person name="Wilkins M.J."/>
            <person name="Karaoz U."/>
            <person name="Brodie E.L."/>
            <person name="Williams K.H."/>
            <person name="Hubbard S.S."/>
            <person name="Banfield J.F."/>
        </authorList>
    </citation>
    <scope>NUCLEOTIDE SEQUENCE [LARGE SCALE GENOMIC DNA]</scope>
</reference>
<dbReference type="GO" id="GO:0070929">
    <property type="term" value="P:trans-translation"/>
    <property type="evidence" value="ECO:0007669"/>
    <property type="project" value="UniProtKB-UniRule"/>
</dbReference>
<dbReference type="InterPro" id="IPR020081">
    <property type="entry name" value="SsrA-bd_prot_CS"/>
</dbReference>
<dbReference type="CDD" id="cd09294">
    <property type="entry name" value="SmpB"/>
    <property type="match status" value="1"/>
</dbReference>
<evidence type="ECO:0000256" key="4">
    <source>
        <dbReference type="SAM" id="Coils"/>
    </source>
</evidence>
<dbReference type="InterPro" id="IPR000037">
    <property type="entry name" value="SsrA-bd_prot"/>
</dbReference>
<comment type="similarity">
    <text evidence="3">Belongs to the SmpB family.</text>
</comment>
<evidence type="ECO:0000256" key="2">
    <source>
        <dbReference type="ARBA" id="ARBA00022884"/>
    </source>
</evidence>
<keyword evidence="1 3" id="KW-0963">Cytoplasm</keyword>
<name>A0A1F4W116_UNCKA</name>
<dbReference type="AlphaFoldDB" id="A0A1F4W116"/>
<dbReference type="SUPFAM" id="SSF74982">
    <property type="entry name" value="Small protein B (SmpB)"/>
    <property type="match status" value="1"/>
</dbReference>
<keyword evidence="2 3" id="KW-0694">RNA-binding</keyword>
<sequence>MALLLVKNRKALFDHSLVEKYTAGIVLEGYEVKAIKEGKANFEGSYVRILDGEPFVVNMYIGKYSAQSQPFEELRARESRKLLLNGKEIEEIYKELDQKGKTAVPLALILDNNRIKLEFAIVKGRKDYEKKAVAKEKQVLKDLERESKEVRKLVF</sequence>
<dbReference type="GO" id="GO:0005829">
    <property type="term" value="C:cytosol"/>
    <property type="evidence" value="ECO:0007669"/>
    <property type="project" value="TreeGrafter"/>
</dbReference>
<evidence type="ECO:0000256" key="1">
    <source>
        <dbReference type="ARBA" id="ARBA00022490"/>
    </source>
</evidence>
<dbReference type="Pfam" id="PF01668">
    <property type="entry name" value="SmpB"/>
    <property type="match status" value="1"/>
</dbReference>
<proteinExistence type="inferred from homology"/>
<dbReference type="InterPro" id="IPR023620">
    <property type="entry name" value="SmpB"/>
</dbReference>
<dbReference type="PROSITE" id="PS01317">
    <property type="entry name" value="SSRP"/>
    <property type="match status" value="1"/>
</dbReference>
<dbReference type="Gene3D" id="2.40.280.10">
    <property type="match status" value="1"/>
</dbReference>
<dbReference type="PANTHER" id="PTHR30308">
    <property type="entry name" value="TMRNA-BINDING COMPONENT OF TRANS-TRANSLATION TAGGING COMPLEX"/>
    <property type="match status" value="1"/>
</dbReference>
<evidence type="ECO:0000256" key="3">
    <source>
        <dbReference type="HAMAP-Rule" id="MF_00023"/>
    </source>
</evidence>
<accession>A0A1F4W116</accession>
<feature type="coiled-coil region" evidence="4">
    <location>
        <begin position="126"/>
        <end position="153"/>
    </location>
</feature>
<comment type="subcellular location">
    <subcellularLocation>
        <location evidence="3">Cytoplasm</location>
    </subcellularLocation>
    <text evidence="3">The tmRNA-SmpB complex associates with stalled 70S ribosomes.</text>
</comment>
<organism evidence="5 6">
    <name type="scientific">candidate division WWE3 bacterium RIFOXYA2_FULL_46_9</name>
    <dbReference type="NCBI Taxonomy" id="1802636"/>
    <lineage>
        <taxon>Bacteria</taxon>
        <taxon>Katanobacteria</taxon>
    </lineage>
</organism>
<dbReference type="EMBL" id="MEVT01000008">
    <property type="protein sequence ID" value="OGC63122.1"/>
    <property type="molecule type" value="Genomic_DNA"/>
</dbReference>
<dbReference type="HAMAP" id="MF_00023">
    <property type="entry name" value="SmpB"/>
    <property type="match status" value="1"/>
</dbReference>
<keyword evidence="4" id="KW-0175">Coiled coil</keyword>
<dbReference type="NCBIfam" id="NF003843">
    <property type="entry name" value="PRK05422.1"/>
    <property type="match status" value="1"/>
</dbReference>